<protein>
    <submittedName>
        <fullName evidence="1">HNH endonuclease</fullName>
    </submittedName>
</protein>
<evidence type="ECO:0000313" key="1">
    <source>
        <dbReference type="EMBL" id="WNN94024.1"/>
    </source>
</evidence>
<evidence type="ECO:0000313" key="2">
    <source>
        <dbReference type="Proteomes" id="UP001305499"/>
    </source>
</evidence>
<organism evidence="1 2">
    <name type="scientific">Arthrobacter phage Nitro</name>
    <dbReference type="NCBI Taxonomy" id="3077792"/>
    <lineage>
        <taxon>Viruses</taxon>
        <taxon>Duplodnaviria</taxon>
        <taxon>Heunggongvirae</taxon>
        <taxon>Uroviricota</taxon>
        <taxon>Caudoviricetes</taxon>
        <taxon>Casidaviridae</taxon>
        <taxon>Yangvirus</taxon>
        <taxon>Yangvirus nitro</taxon>
    </lineage>
</organism>
<dbReference type="EMBL" id="OR553895">
    <property type="protein sequence ID" value="WNN94024.1"/>
    <property type="molecule type" value="Genomic_DNA"/>
</dbReference>
<keyword evidence="2" id="KW-1185">Reference proteome</keyword>
<dbReference type="GO" id="GO:0004519">
    <property type="term" value="F:endonuclease activity"/>
    <property type="evidence" value="ECO:0007669"/>
    <property type="project" value="UniProtKB-KW"/>
</dbReference>
<keyword evidence="1" id="KW-0540">Nuclease</keyword>
<dbReference type="Proteomes" id="UP001305499">
    <property type="component" value="Segment"/>
</dbReference>
<name>A0AA96HE02_9CAUD</name>
<keyword evidence="1" id="KW-0255">Endonuclease</keyword>
<reference evidence="2" key="1">
    <citation type="submission" date="2024-05" db="EMBL/GenBank/DDBJ databases">
        <authorList>
            <person name="Castro N.E."/>
            <person name="Ahmed A."/>
            <person name="Alam A."/>
            <person name="Alyabis N."/>
            <person name="Atluri S."/>
            <person name="Ba P."/>
            <person name="Basile A."/>
            <person name="Bonaguidi A."/>
            <person name="Bordner C."/>
            <person name="Castro C."/>
            <person name="Choi D."/>
            <person name="Delgado D."/>
            <person name="Duong K."/>
            <person name="Ghosh S."/>
            <person name="Gonzalez D."/>
            <person name="Griego G."/>
            <person name="Hasson C."/>
            <person name="Hernandez D."/>
            <person name="Hong S."/>
            <person name="Hwang K."/>
            <person name="Iyer A."/>
            <person name="Johnson R."/>
            <person name="Jung K."/>
            <person name="Liang A."/>
            <person name="Lucker A."/>
            <person name="Marty S.-E."/>
            <person name="Meade B."/>
            <person name="Morales A."/>
            <person name="Noyman E."/>
            <person name="Pickard L."/>
            <person name="Qiu C."/>
            <person name="Riley L."/>
            <person name="Sannareddy S."/>
            <person name="Sawadogo R."/>
            <person name="Schug E."/>
            <person name="Sheetz C."/>
            <person name="Tam C."/>
            <person name="Ward A."/>
            <person name="Wei M."/>
            <person name="Wesley S."/>
            <person name="Yoo C."/>
            <person name="Washington J.M."/>
            <person name="Garlena R.A."/>
            <person name="Russell D.A."/>
            <person name="Jacobs-Sera D."/>
            <person name="Hatfull G.F."/>
        </authorList>
    </citation>
    <scope>NUCLEOTIDE SEQUENCE [LARGE SCALE GENOMIC DNA]</scope>
</reference>
<sequence length="115" mass="12695">MVEEVTCCKECAYPGNPGVCVKAGTCPCHDTEDDPLAQRLAAIAARYADDPEDAEALTREALSRLAQRRKRSGKKCDRCREFKPMSAFSKDSSRPDGLMRYCRACRSAAYRAGLV</sequence>
<proteinExistence type="predicted"/>
<accession>A0AA96HE02</accession>
<gene>
    <name evidence="1" type="primary">68</name>
    <name evidence="1" type="ORF">SEA_NITRO_68</name>
</gene>
<keyword evidence="1" id="KW-0378">Hydrolase</keyword>